<keyword evidence="1" id="KW-1133">Transmembrane helix</keyword>
<comment type="caution">
    <text evidence="2">The sequence shown here is derived from an EMBL/GenBank/DDBJ whole genome shotgun (WGS) entry which is preliminary data.</text>
</comment>
<dbReference type="AlphaFoldDB" id="A0AAN8A9G3"/>
<organism evidence="2 3">
    <name type="scientific">Arxiozyma heterogenica</name>
    <dbReference type="NCBI Taxonomy" id="278026"/>
    <lineage>
        <taxon>Eukaryota</taxon>
        <taxon>Fungi</taxon>
        <taxon>Dikarya</taxon>
        <taxon>Ascomycota</taxon>
        <taxon>Saccharomycotina</taxon>
        <taxon>Saccharomycetes</taxon>
        <taxon>Saccharomycetales</taxon>
        <taxon>Saccharomycetaceae</taxon>
        <taxon>Arxiozyma</taxon>
    </lineage>
</organism>
<dbReference type="PANTHER" id="PTHR11183">
    <property type="entry name" value="GLYCOGENIN SUBFAMILY MEMBER"/>
    <property type="match status" value="1"/>
</dbReference>
<evidence type="ECO:0000313" key="3">
    <source>
        <dbReference type="Proteomes" id="UP001306508"/>
    </source>
</evidence>
<keyword evidence="3" id="KW-1185">Reference proteome</keyword>
<sequence>MILLSKRKLRPILGIIIIFLVIYYFSRTVVQFQLNQQVEYYRNYFNKNRDNLQREFNPLEIKQIPGPVIDALYKKRQTDVISQKADPIDWDRYAYVNYVAERDYLCNTLIMFKMLKEDYKTKAKLVLLITTDVVSSVEGSSALLDKIKELDNDQVIVKFMEPISKEDDQTTWKNSLSKLEIFNLTEYERIIYLDNDANLNGNLDELFFLPDYVKFAATVTYWNLKESDLKKAYKEVFHMKNPININKYIERCVTRLQNGKMIYNHLPNLPHTLYLNSENIGDDILKTRTVFSLSRLFHTVKPSKVKWASDLMVIKPSNETYTYIRDVILPYNINTKGVYDMDVVNEYLYNMKQLIYDHFSVLKSIKHQYVPEVMVLPFSRYGLLSGSIKHKEQHDMLKNDMLGYRYLNSEGEYAANDLKTVVEEAKYIHYSDYPIGKPWQYATKDGLECKVKEHSKEKEHEQEMCNIWNSVVLPYFDKKIICS</sequence>
<dbReference type="Proteomes" id="UP001306508">
    <property type="component" value="Unassembled WGS sequence"/>
</dbReference>
<dbReference type="InterPro" id="IPR029044">
    <property type="entry name" value="Nucleotide-diphossugar_trans"/>
</dbReference>
<protein>
    <submittedName>
        <fullName evidence="2">Uncharacterized protein</fullName>
    </submittedName>
</protein>
<reference evidence="3" key="1">
    <citation type="submission" date="2023-07" db="EMBL/GenBank/DDBJ databases">
        <title>A draft genome of Kazachstania heterogenica Y-27499.</title>
        <authorList>
            <person name="Donic C."/>
            <person name="Kralova J.S."/>
            <person name="Fidel L."/>
            <person name="Ben-Dor S."/>
            <person name="Jung S."/>
        </authorList>
    </citation>
    <scope>NUCLEOTIDE SEQUENCE [LARGE SCALE GENOMIC DNA]</scope>
    <source>
        <strain evidence="3">Y27499</strain>
    </source>
</reference>
<gene>
    <name evidence="2" type="ORF">RI543_000599</name>
</gene>
<keyword evidence="1" id="KW-0812">Transmembrane</keyword>
<accession>A0AAN8A9G3</accession>
<dbReference type="EMBL" id="JAWIZZ010000023">
    <property type="protein sequence ID" value="KAK5781946.1"/>
    <property type="molecule type" value="Genomic_DNA"/>
</dbReference>
<dbReference type="InterPro" id="IPR050587">
    <property type="entry name" value="GNT1/Glycosyltrans_8"/>
</dbReference>
<feature type="transmembrane region" description="Helical" evidence="1">
    <location>
        <begin position="12"/>
        <end position="30"/>
    </location>
</feature>
<keyword evidence="1" id="KW-0472">Membrane</keyword>
<dbReference type="SUPFAM" id="SSF53448">
    <property type="entry name" value="Nucleotide-diphospho-sugar transferases"/>
    <property type="match status" value="1"/>
</dbReference>
<evidence type="ECO:0000313" key="2">
    <source>
        <dbReference type="EMBL" id="KAK5781946.1"/>
    </source>
</evidence>
<proteinExistence type="predicted"/>
<evidence type="ECO:0000256" key="1">
    <source>
        <dbReference type="SAM" id="Phobius"/>
    </source>
</evidence>
<dbReference type="Gene3D" id="3.90.550.10">
    <property type="entry name" value="Spore Coat Polysaccharide Biosynthesis Protein SpsA, Chain A"/>
    <property type="match status" value="1"/>
</dbReference>
<name>A0AAN8A9G3_9SACH</name>